<dbReference type="InterPro" id="IPR026026">
    <property type="entry name" value="HIT_Hint"/>
</dbReference>
<organism evidence="3 4">
    <name type="scientific">Campylobacter iguaniorum</name>
    <dbReference type="NCBI Taxonomy" id="1244531"/>
    <lineage>
        <taxon>Bacteria</taxon>
        <taxon>Pseudomonadati</taxon>
        <taxon>Campylobacterota</taxon>
        <taxon>Epsilonproteobacteria</taxon>
        <taxon>Campylobacterales</taxon>
        <taxon>Campylobacteraceae</taxon>
        <taxon>Campylobacter</taxon>
    </lineage>
</organism>
<evidence type="ECO:0000313" key="3">
    <source>
        <dbReference type="EMBL" id="AII14357.1"/>
    </source>
</evidence>
<dbReference type="KEGG" id="caj:CIG1485E_0492"/>
<dbReference type="Gene3D" id="3.30.428.10">
    <property type="entry name" value="HIT-like"/>
    <property type="match status" value="1"/>
</dbReference>
<dbReference type="SUPFAM" id="SSF54197">
    <property type="entry name" value="HIT-like"/>
    <property type="match status" value="1"/>
</dbReference>
<dbReference type="OrthoDB" id="9799145at2"/>
<dbReference type="STRING" id="1244531.CIG2463D_0493"/>
<dbReference type="RefSeq" id="WP_038453354.1">
    <property type="nucleotide sequence ID" value="NZ_CP009043.1"/>
</dbReference>
<dbReference type="eggNOG" id="COG0537">
    <property type="taxonomic scope" value="Bacteria"/>
</dbReference>
<sequence length="119" mass="14500">MIFEDEFIKIELENSEIPWVKIFTKKEYKELSDCDESTRKRLFEAAFIVEKTMLEFYNPDKINWASFANYVPKVHIHIQARFKDDSFFPESMWGVRQRDGAKRELEIDKYIKFLKEKLY</sequence>
<dbReference type="Pfam" id="PF01230">
    <property type="entry name" value="HIT"/>
    <property type="match status" value="1"/>
</dbReference>
<reference evidence="4" key="1">
    <citation type="journal article" date="2014" name="Genome Announc.">
        <title>Complete Genome Sequence of Campylobacter iguaniorum Strain 1485ET, Isolated from a Bearded Dragon (Pogona vitticeps).</title>
        <authorList>
            <person name="Gilbert M.J."/>
            <person name="Miller W.G."/>
            <person name="Yee E."/>
            <person name="Kik M."/>
            <person name="Wagenaar J.A."/>
            <person name="Duim B."/>
        </authorList>
    </citation>
    <scope>NUCLEOTIDE SEQUENCE [LARGE SCALE GENOMIC DNA]</scope>
    <source>
        <strain evidence="4">1485E</strain>
    </source>
</reference>
<protein>
    <submittedName>
        <fullName evidence="3">HIT family protein</fullName>
    </submittedName>
</protein>
<evidence type="ECO:0000256" key="1">
    <source>
        <dbReference type="PROSITE-ProRule" id="PRU00464"/>
    </source>
</evidence>
<evidence type="ECO:0000259" key="2">
    <source>
        <dbReference type="PROSITE" id="PS51084"/>
    </source>
</evidence>
<dbReference type="PIRSF" id="PIRSF000714">
    <property type="entry name" value="HIT"/>
    <property type="match status" value="1"/>
</dbReference>
<dbReference type="HOGENOM" id="CLU_123330_2_1_7"/>
<name>A0A076FA56_9BACT</name>
<dbReference type="PROSITE" id="PS51084">
    <property type="entry name" value="HIT_2"/>
    <property type="match status" value="1"/>
</dbReference>
<proteinExistence type="predicted"/>
<dbReference type="InterPro" id="IPR011146">
    <property type="entry name" value="HIT-like"/>
</dbReference>
<dbReference type="AlphaFoldDB" id="A0A076FA56"/>
<dbReference type="GO" id="GO:0003824">
    <property type="term" value="F:catalytic activity"/>
    <property type="evidence" value="ECO:0007669"/>
    <property type="project" value="InterPro"/>
</dbReference>
<accession>A0A076FA56</accession>
<feature type="domain" description="HIT" evidence="2">
    <location>
        <begin position="1"/>
        <end position="88"/>
    </location>
</feature>
<keyword evidence="4" id="KW-1185">Reference proteome</keyword>
<dbReference type="InterPro" id="IPR036265">
    <property type="entry name" value="HIT-like_sf"/>
</dbReference>
<dbReference type="EMBL" id="CP009043">
    <property type="protein sequence ID" value="AII14357.1"/>
    <property type="molecule type" value="Genomic_DNA"/>
</dbReference>
<evidence type="ECO:0000313" key="4">
    <source>
        <dbReference type="Proteomes" id="UP000028486"/>
    </source>
</evidence>
<dbReference type="Proteomes" id="UP000028486">
    <property type="component" value="Chromosome"/>
</dbReference>
<comment type="caution">
    <text evidence="1">Lacks conserved residue(s) required for the propagation of feature annotation.</text>
</comment>
<gene>
    <name evidence="3" type="ORF">CIG1485E_0492</name>
</gene>